<dbReference type="AlphaFoldDB" id="A0AA36ALD2"/>
<evidence type="ECO:0000313" key="1">
    <source>
        <dbReference type="EMBL" id="CAI9717581.1"/>
    </source>
</evidence>
<reference evidence="1" key="1">
    <citation type="submission" date="2023-08" db="EMBL/GenBank/DDBJ databases">
        <authorList>
            <person name="Alioto T."/>
            <person name="Alioto T."/>
            <person name="Gomez Garrido J."/>
        </authorList>
    </citation>
    <scope>NUCLEOTIDE SEQUENCE</scope>
</reference>
<name>A0AA36ALD2_OCTVU</name>
<dbReference type="Proteomes" id="UP001162480">
    <property type="component" value="Chromosome 2"/>
</dbReference>
<evidence type="ECO:0000313" key="2">
    <source>
        <dbReference type="Proteomes" id="UP001162480"/>
    </source>
</evidence>
<organism evidence="1 2">
    <name type="scientific">Octopus vulgaris</name>
    <name type="common">Common octopus</name>
    <dbReference type="NCBI Taxonomy" id="6645"/>
    <lineage>
        <taxon>Eukaryota</taxon>
        <taxon>Metazoa</taxon>
        <taxon>Spiralia</taxon>
        <taxon>Lophotrochozoa</taxon>
        <taxon>Mollusca</taxon>
        <taxon>Cephalopoda</taxon>
        <taxon>Coleoidea</taxon>
        <taxon>Octopodiformes</taxon>
        <taxon>Octopoda</taxon>
        <taxon>Incirrata</taxon>
        <taxon>Octopodidae</taxon>
        <taxon>Octopus</taxon>
    </lineage>
</organism>
<accession>A0AA36ALD2</accession>
<proteinExistence type="predicted"/>
<gene>
    <name evidence="1" type="ORF">OCTVUL_1B003133</name>
</gene>
<keyword evidence="2" id="KW-1185">Reference proteome</keyword>
<dbReference type="EMBL" id="OX597815">
    <property type="protein sequence ID" value="CAI9717581.1"/>
    <property type="molecule type" value="Genomic_DNA"/>
</dbReference>
<protein>
    <submittedName>
        <fullName evidence="1">Uncharacterized protein</fullName>
    </submittedName>
</protein>
<sequence>MNISKISHTMKTITIVYSNVADNFSFLIDLQAPRKHIFHSVKRLKEYPKDADISLVDELLTFCMSLVLAGGVLETGVYCSFFGVAVDFDYFHFLSF</sequence>